<evidence type="ECO:0000256" key="2">
    <source>
        <dbReference type="ARBA" id="ARBA00022723"/>
    </source>
</evidence>
<evidence type="ECO:0000313" key="15">
    <source>
        <dbReference type="Proteomes" id="UP000655588"/>
    </source>
</evidence>
<dbReference type="Pfam" id="PF22782">
    <property type="entry name" value="SDE2"/>
    <property type="match status" value="1"/>
</dbReference>
<dbReference type="Gene3D" id="2.40.10.10">
    <property type="entry name" value="Trypsin-like serine proteases"/>
    <property type="match status" value="2"/>
</dbReference>
<keyword evidence="5 10" id="KW-0720">Serine protease</keyword>
<dbReference type="InterPro" id="IPR001254">
    <property type="entry name" value="Trypsin_dom"/>
</dbReference>
<dbReference type="GO" id="GO:0006508">
    <property type="term" value="P:proteolysis"/>
    <property type="evidence" value="ECO:0007669"/>
    <property type="project" value="UniProtKB-KW"/>
</dbReference>
<evidence type="ECO:0000256" key="4">
    <source>
        <dbReference type="ARBA" id="ARBA00022801"/>
    </source>
</evidence>
<keyword evidence="8" id="KW-1015">Disulfide bond</keyword>
<dbReference type="PANTHER" id="PTHR24260:SF140">
    <property type="entry name" value="SERINE PROTEASE GRASS"/>
    <property type="match status" value="1"/>
</dbReference>
<feature type="domain" description="Clip" evidence="13">
    <location>
        <begin position="217"/>
        <end position="271"/>
    </location>
</feature>
<comment type="caution">
    <text evidence="14">The sequence shown here is derived from an EMBL/GenBank/DDBJ whole genome shotgun (WGS) entry which is preliminary data.</text>
</comment>
<dbReference type="InterPro" id="IPR009003">
    <property type="entry name" value="Peptidase_S1_PA"/>
</dbReference>
<dbReference type="PROSITE" id="PS00134">
    <property type="entry name" value="TRYPSIN_HIS"/>
    <property type="match status" value="1"/>
</dbReference>
<evidence type="ECO:0000256" key="3">
    <source>
        <dbReference type="ARBA" id="ARBA00022729"/>
    </source>
</evidence>
<evidence type="ECO:0000256" key="10">
    <source>
        <dbReference type="RuleBase" id="RU363034"/>
    </source>
</evidence>
<keyword evidence="4 10" id="KW-0378">Hydrolase</keyword>
<evidence type="ECO:0000256" key="5">
    <source>
        <dbReference type="ARBA" id="ARBA00022825"/>
    </source>
</evidence>
<sequence>MLNIQISTASGIKQILTVNTPLKIYELHERIKGLTENFYIVHNGKLVDENVTCYDGYVSIIPRLFGGKGGFGSMLRAIGAQIEKTTNREACRDLSGRRLRDINEEKRLKAWIEKQGKREEEAAERKKKKLERLCTEPKHEFKDQIYERERSVLTERVGDAVEEGFKIATSGIKRKYQTKDEPNKKKILLDLDIDSDELDNSDENDEDDKDSEVKKDRCTTPRNTIGTCINIHNCQPLVEILKKHRPLSKEILDRLSSLQCGFEGYDPKVCCEQATTQTTEKPNQSTSEPADVTNHPNLKLLNHDMCGPVSQQKIFGGNKTGIFDFPWMALLSYNVTNQGTDFRCGGSLINKRYVLTAAHCVTMLQSTLKLIGVRLGEHDLSTERDCDRDADGLEVVCAERYQDFDIENVHFHPEFSPLKLQNDIALLRLSRDADFRPQNVRPICMPIGSAANLIQKKVTVTGWGATEFGSRSLDLLQVQLSPMNTEKCAEIYKRQNEIWYKQMCVGGKMGIDSCFGDSGGPLQAPGIYNNNMRYIQYGIVSYGPRNCGTEGLPGVYTKIVYYLDWILDTIRA</sequence>
<dbReference type="InterPro" id="IPR022700">
    <property type="entry name" value="CLIP"/>
</dbReference>
<dbReference type="PANTHER" id="PTHR24260">
    <property type="match status" value="1"/>
</dbReference>
<feature type="compositionally biased region" description="Acidic residues" evidence="11">
    <location>
        <begin position="196"/>
        <end position="210"/>
    </location>
</feature>
<dbReference type="PRINTS" id="PR00722">
    <property type="entry name" value="CHYMOTRYPSIN"/>
</dbReference>
<evidence type="ECO:0000259" key="12">
    <source>
        <dbReference type="PROSITE" id="PS50240"/>
    </source>
</evidence>
<organism evidence="14 15">
    <name type="scientific">Frieseomelitta varia</name>
    <dbReference type="NCBI Taxonomy" id="561572"/>
    <lineage>
        <taxon>Eukaryota</taxon>
        <taxon>Metazoa</taxon>
        <taxon>Ecdysozoa</taxon>
        <taxon>Arthropoda</taxon>
        <taxon>Hexapoda</taxon>
        <taxon>Insecta</taxon>
        <taxon>Pterygota</taxon>
        <taxon>Neoptera</taxon>
        <taxon>Endopterygota</taxon>
        <taxon>Hymenoptera</taxon>
        <taxon>Apocrita</taxon>
        <taxon>Aculeata</taxon>
        <taxon>Apoidea</taxon>
        <taxon>Anthophila</taxon>
        <taxon>Apidae</taxon>
        <taxon>Frieseomelitta</taxon>
    </lineage>
</organism>
<dbReference type="GO" id="GO:0046872">
    <property type="term" value="F:metal ion binding"/>
    <property type="evidence" value="ECO:0007669"/>
    <property type="project" value="UniProtKB-KW"/>
</dbReference>
<dbReference type="PROSITE" id="PS50240">
    <property type="entry name" value="TRYPSIN_DOM"/>
    <property type="match status" value="1"/>
</dbReference>
<keyword evidence="7" id="KW-0865">Zymogen</keyword>
<keyword evidence="15" id="KW-1185">Reference proteome</keyword>
<comment type="similarity">
    <text evidence="9">Belongs to the peptidase S1 family. CLIP subfamily.</text>
</comment>
<dbReference type="InterPro" id="IPR038565">
    <property type="entry name" value="CLIP_sf"/>
</dbReference>
<dbReference type="FunFam" id="2.40.10.10:FF:000068">
    <property type="entry name" value="transmembrane protease serine 2"/>
    <property type="match status" value="1"/>
</dbReference>
<dbReference type="Gene3D" id="3.30.1640.30">
    <property type="match status" value="1"/>
</dbReference>
<dbReference type="InterPro" id="IPR043504">
    <property type="entry name" value="Peptidase_S1_PA_chymotrypsin"/>
</dbReference>
<dbReference type="GO" id="GO:0004252">
    <property type="term" value="F:serine-type endopeptidase activity"/>
    <property type="evidence" value="ECO:0007669"/>
    <property type="project" value="InterPro"/>
</dbReference>
<evidence type="ECO:0000256" key="7">
    <source>
        <dbReference type="ARBA" id="ARBA00023145"/>
    </source>
</evidence>
<keyword evidence="3" id="KW-0732">Signal</keyword>
<dbReference type="PROSITE" id="PS00135">
    <property type="entry name" value="TRYPSIN_SER"/>
    <property type="match status" value="1"/>
</dbReference>
<dbReference type="SMART" id="SM00020">
    <property type="entry name" value="Tryp_SPc"/>
    <property type="match status" value="1"/>
</dbReference>
<dbReference type="InterPro" id="IPR033116">
    <property type="entry name" value="TRYPSIN_SER"/>
</dbReference>
<dbReference type="Proteomes" id="UP000655588">
    <property type="component" value="Unassembled WGS sequence"/>
</dbReference>
<dbReference type="Pfam" id="PF12032">
    <property type="entry name" value="CLIP"/>
    <property type="match status" value="1"/>
</dbReference>
<dbReference type="InterPro" id="IPR018114">
    <property type="entry name" value="TRYPSIN_HIS"/>
</dbReference>
<evidence type="ECO:0000256" key="8">
    <source>
        <dbReference type="ARBA" id="ARBA00023157"/>
    </source>
</evidence>
<keyword evidence="2" id="KW-0479">Metal-binding</keyword>
<feature type="region of interest" description="Disordered" evidence="11">
    <location>
        <begin position="196"/>
        <end position="217"/>
    </location>
</feature>
<reference evidence="14" key="1">
    <citation type="submission" date="2019-11" db="EMBL/GenBank/DDBJ databases">
        <title>The nuclear and mitochondrial genomes of Frieseomelitta varia - a highly eusocial stingless bee (Meliponini) with a permanently sterile worker caste.</title>
        <authorList>
            <person name="Freitas F.C.P."/>
            <person name="Lourenco A.P."/>
            <person name="Nunes F.M.F."/>
            <person name="Paschoal A.R."/>
            <person name="Abreu F.C.P."/>
            <person name="Barbin F.O."/>
            <person name="Bataglia L."/>
            <person name="Cardoso-Junior C.A.M."/>
            <person name="Cervoni M.S."/>
            <person name="Silva S.R."/>
            <person name="Dalarmi F."/>
            <person name="Del Lama M.A."/>
            <person name="Depintor T.S."/>
            <person name="Ferreira K.M."/>
            <person name="Goria P.S."/>
            <person name="Jaskot M.C."/>
            <person name="Lago D.C."/>
            <person name="Luna-Lucena D."/>
            <person name="Moda L.M."/>
            <person name="Nascimento L."/>
            <person name="Pedrino M."/>
            <person name="Rabico F.O."/>
            <person name="Sanches F.C."/>
            <person name="Santos D.E."/>
            <person name="Santos C.G."/>
            <person name="Vieira J."/>
            <person name="Lopes T.F."/>
            <person name="Barchuk A.R."/>
            <person name="Hartfelder K."/>
            <person name="Simoes Z.L.P."/>
            <person name="Bitondi M.M.G."/>
            <person name="Pinheiro D.G."/>
        </authorList>
    </citation>
    <scope>NUCLEOTIDE SEQUENCE</scope>
    <source>
        <strain evidence="14">USP_RPSP 00005682</strain>
        <tissue evidence="14">Whole individual</tissue>
    </source>
</reference>
<dbReference type="SMART" id="SM00680">
    <property type="entry name" value="CLIP"/>
    <property type="match status" value="1"/>
</dbReference>
<name>A0A833SDK5_9HYME</name>
<gene>
    <name evidence="14" type="ORF">E2986_11173</name>
</gene>
<evidence type="ECO:0000256" key="11">
    <source>
        <dbReference type="SAM" id="MobiDB-lite"/>
    </source>
</evidence>
<protein>
    <recommendedName>
        <fullName evidence="16">Replication stress response regulator SDE2</fullName>
    </recommendedName>
</protein>
<evidence type="ECO:0000259" key="13">
    <source>
        <dbReference type="PROSITE" id="PS51888"/>
    </source>
</evidence>
<evidence type="ECO:0000256" key="6">
    <source>
        <dbReference type="ARBA" id="ARBA00022837"/>
    </source>
</evidence>
<evidence type="ECO:0000256" key="9">
    <source>
        <dbReference type="ARBA" id="ARBA00024195"/>
    </source>
</evidence>
<keyword evidence="1 10" id="KW-0645">Protease</keyword>
<dbReference type="InterPro" id="IPR001314">
    <property type="entry name" value="Peptidase_S1A"/>
</dbReference>
<keyword evidence="6" id="KW-0106">Calcium</keyword>
<dbReference type="PROSITE" id="PS51888">
    <property type="entry name" value="CLIP"/>
    <property type="match status" value="1"/>
</dbReference>
<dbReference type="EMBL" id="WNWW01000277">
    <property type="protein sequence ID" value="KAF3427087.1"/>
    <property type="molecule type" value="Genomic_DNA"/>
</dbReference>
<dbReference type="Pfam" id="PF00089">
    <property type="entry name" value="Trypsin"/>
    <property type="match status" value="1"/>
</dbReference>
<evidence type="ECO:0000313" key="14">
    <source>
        <dbReference type="EMBL" id="KAF3427087.1"/>
    </source>
</evidence>
<accession>A0A833SDK5</accession>
<dbReference type="CDD" id="cd00190">
    <property type="entry name" value="Tryp_SPc"/>
    <property type="match status" value="1"/>
</dbReference>
<feature type="domain" description="Peptidase S1" evidence="12">
    <location>
        <begin position="314"/>
        <end position="571"/>
    </location>
</feature>
<dbReference type="FunFam" id="2.40.10.10:FF:000078">
    <property type="entry name" value="Serine protease H137"/>
    <property type="match status" value="1"/>
</dbReference>
<dbReference type="InterPro" id="IPR053822">
    <property type="entry name" value="SDE2-like_dom"/>
</dbReference>
<evidence type="ECO:0008006" key="16">
    <source>
        <dbReference type="Google" id="ProtNLM"/>
    </source>
</evidence>
<evidence type="ECO:0000256" key="1">
    <source>
        <dbReference type="ARBA" id="ARBA00022670"/>
    </source>
</evidence>
<proteinExistence type="inferred from homology"/>
<dbReference type="SUPFAM" id="SSF50494">
    <property type="entry name" value="Trypsin-like serine proteases"/>
    <property type="match status" value="1"/>
</dbReference>
<dbReference type="InterPro" id="IPR051333">
    <property type="entry name" value="CLIP_Serine_Protease"/>
</dbReference>
<dbReference type="AlphaFoldDB" id="A0A833SDK5"/>